<proteinExistence type="predicted"/>
<keyword evidence="4" id="KW-1185">Reference proteome</keyword>
<evidence type="ECO:0000259" key="2">
    <source>
        <dbReference type="SMART" id="SM01300"/>
    </source>
</evidence>
<organism evidence="3 4">
    <name type="scientific">Scleroderma citrinum Foug A</name>
    <dbReference type="NCBI Taxonomy" id="1036808"/>
    <lineage>
        <taxon>Eukaryota</taxon>
        <taxon>Fungi</taxon>
        <taxon>Dikarya</taxon>
        <taxon>Basidiomycota</taxon>
        <taxon>Agaricomycotina</taxon>
        <taxon>Agaricomycetes</taxon>
        <taxon>Agaricomycetidae</taxon>
        <taxon>Boletales</taxon>
        <taxon>Sclerodermatineae</taxon>
        <taxon>Sclerodermataceae</taxon>
        <taxon>Scleroderma</taxon>
    </lineage>
</organism>
<feature type="compositionally biased region" description="Basic and acidic residues" evidence="1">
    <location>
        <begin position="332"/>
        <end position="345"/>
    </location>
</feature>
<dbReference type="EMBL" id="KN822005">
    <property type="protein sequence ID" value="KIM70267.1"/>
    <property type="molecule type" value="Genomic_DNA"/>
</dbReference>
<feature type="compositionally biased region" description="Basic residues" evidence="1">
    <location>
        <begin position="13"/>
        <end position="24"/>
    </location>
</feature>
<accession>A0A0C3AZ49</accession>
<dbReference type="GO" id="GO:0000123">
    <property type="term" value="C:histone acetyltransferase complex"/>
    <property type="evidence" value="ECO:0007669"/>
    <property type="project" value="UniProtKB-ARBA"/>
</dbReference>
<protein>
    <recommendedName>
        <fullName evidence="2">PEHE domain-containing protein</fullName>
    </recommendedName>
</protein>
<feature type="compositionally biased region" description="Pro residues" evidence="1">
    <location>
        <begin position="1"/>
        <end position="11"/>
    </location>
</feature>
<sequence>MANATPIPPPSSRQKRVLPSRSRRGGPGIGTCDVDLMILDAQKRRLDNEPLIPADTSFLLTTNSTLLEGSSTSRTFQFNDIARQRYFDRPEVIKAYREQQLIQTPEFTLLPEDASVGGRFRPRSSLEEHDCAETSDAAYEKRHRKYETFEKRQRLREKEKLKHEQYKLKERIEQLRAMDGSAFLGLPASSFSLPPENYDEDGNYASLHANGINIAHNEGERRRLQMLEVASTLEERYRTLLPSDKKLADLKSASRQSSVNLSSPDIRPREEPVKLTTVHSNGSSIILKIKVPQPRQKDNGSQPQPFAGSPEPKSETQSHYSLSPPKSSSQKSRPEYPRKRPREDSDSPFSTPDRHTHSQYSCTSKADPCLLVQWAERHQSAPNTRKTQRHVTAFGTKVPPEIEEVRDFEIPVWIRACSPSTRSDGMAECIGASAGEATVS</sequence>
<dbReference type="Proteomes" id="UP000053989">
    <property type="component" value="Unassembled WGS sequence"/>
</dbReference>
<dbReference type="InterPro" id="IPR029332">
    <property type="entry name" value="PEHE_dom"/>
</dbReference>
<dbReference type="InParanoid" id="A0A0C3AZ49"/>
<feature type="region of interest" description="Disordered" evidence="1">
    <location>
        <begin position="1"/>
        <end position="29"/>
    </location>
</feature>
<dbReference type="STRING" id="1036808.A0A0C3AZ49"/>
<dbReference type="AlphaFoldDB" id="A0A0C3AZ49"/>
<feature type="compositionally biased region" description="Low complexity" evidence="1">
    <location>
        <begin position="317"/>
        <end position="331"/>
    </location>
</feature>
<name>A0A0C3AZ49_9AGAM</name>
<reference evidence="3 4" key="1">
    <citation type="submission" date="2014-04" db="EMBL/GenBank/DDBJ databases">
        <authorList>
            <consortium name="DOE Joint Genome Institute"/>
            <person name="Kuo A."/>
            <person name="Kohler A."/>
            <person name="Nagy L.G."/>
            <person name="Floudas D."/>
            <person name="Copeland A."/>
            <person name="Barry K.W."/>
            <person name="Cichocki N."/>
            <person name="Veneault-Fourrey C."/>
            <person name="LaButti K."/>
            <person name="Lindquist E.A."/>
            <person name="Lipzen A."/>
            <person name="Lundell T."/>
            <person name="Morin E."/>
            <person name="Murat C."/>
            <person name="Sun H."/>
            <person name="Tunlid A."/>
            <person name="Henrissat B."/>
            <person name="Grigoriev I.V."/>
            <person name="Hibbett D.S."/>
            <person name="Martin F."/>
            <person name="Nordberg H.P."/>
            <person name="Cantor M.N."/>
            <person name="Hua S.X."/>
        </authorList>
    </citation>
    <scope>NUCLEOTIDE SEQUENCE [LARGE SCALE GENOMIC DNA]</scope>
    <source>
        <strain evidence="3 4">Foug A</strain>
    </source>
</reference>
<feature type="compositionally biased region" description="Polar residues" evidence="1">
    <location>
        <begin position="253"/>
        <end position="263"/>
    </location>
</feature>
<evidence type="ECO:0000256" key="1">
    <source>
        <dbReference type="SAM" id="MobiDB-lite"/>
    </source>
</evidence>
<dbReference type="SMART" id="SM01300">
    <property type="entry name" value="PEHE"/>
    <property type="match status" value="1"/>
</dbReference>
<dbReference type="OrthoDB" id="2555515at2759"/>
<feature type="region of interest" description="Disordered" evidence="1">
    <location>
        <begin position="248"/>
        <end position="362"/>
    </location>
</feature>
<evidence type="ECO:0000313" key="3">
    <source>
        <dbReference type="EMBL" id="KIM70267.1"/>
    </source>
</evidence>
<reference evidence="4" key="2">
    <citation type="submission" date="2015-01" db="EMBL/GenBank/DDBJ databases">
        <title>Evolutionary Origins and Diversification of the Mycorrhizal Mutualists.</title>
        <authorList>
            <consortium name="DOE Joint Genome Institute"/>
            <consortium name="Mycorrhizal Genomics Consortium"/>
            <person name="Kohler A."/>
            <person name="Kuo A."/>
            <person name="Nagy L.G."/>
            <person name="Floudas D."/>
            <person name="Copeland A."/>
            <person name="Barry K.W."/>
            <person name="Cichocki N."/>
            <person name="Veneault-Fourrey C."/>
            <person name="LaButti K."/>
            <person name="Lindquist E.A."/>
            <person name="Lipzen A."/>
            <person name="Lundell T."/>
            <person name="Morin E."/>
            <person name="Murat C."/>
            <person name="Riley R."/>
            <person name="Ohm R."/>
            <person name="Sun H."/>
            <person name="Tunlid A."/>
            <person name="Henrissat B."/>
            <person name="Grigoriev I.V."/>
            <person name="Hibbett D.S."/>
            <person name="Martin F."/>
        </authorList>
    </citation>
    <scope>NUCLEOTIDE SEQUENCE [LARGE SCALE GENOMIC DNA]</scope>
    <source>
        <strain evidence="4">Foug A</strain>
    </source>
</reference>
<dbReference type="HOGENOM" id="CLU_016698_1_0_1"/>
<feature type="domain" description="PEHE" evidence="2">
    <location>
        <begin position="102"/>
        <end position="239"/>
    </location>
</feature>
<gene>
    <name evidence="3" type="ORF">SCLCIDRAFT_19183</name>
</gene>
<evidence type="ECO:0000313" key="4">
    <source>
        <dbReference type="Proteomes" id="UP000053989"/>
    </source>
</evidence>